<dbReference type="EMBL" id="LN734207">
    <property type="protein sequence ID" value="CEP20110.1"/>
    <property type="molecule type" value="Genomic_DNA"/>
</dbReference>
<evidence type="ECO:0000256" key="1">
    <source>
        <dbReference type="SAM" id="MobiDB-lite"/>
    </source>
</evidence>
<evidence type="ECO:0000313" key="3">
    <source>
        <dbReference type="Proteomes" id="UP000054107"/>
    </source>
</evidence>
<reference evidence="2 3" key="1">
    <citation type="submission" date="2014-09" db="EMBL/GenBank/DDBJ databases">
        <authorList>
            <person name="Ellenberger Sabrina"/>
        </authorList>
    </citation>
    <scope>NUCLEOTIDE SEQUENCE [LARGE SCALE GENOMIC DNA]</scope>
    <source>
        <strain evidence="2 3">CBS 412.66</strain>
    </source>
</reference>
<proteinExistence type="predicted"/>
<evidence type="ECO:0000313" key="2">
    <source>
        <dbReference type="EMBL" id="CEP20110.1"/>
    </source>
</evidence>
<feature type="compositionally biased region" description="Polar residues" evidence="1">
    <location>
        <begin position="1"/>
        <end position="32"/>
    </location>
</feature>
<gene>
    <name evidence="2" type="primary">PARPA_14431.1 scaffold 50209</name>
</gene>
<accession>A0A0B7NWU0</accession>
<keyword evidence="3" id="KW-1185">Reference proteome</keyword>
<protein>
    <submittedName>
        <fullName evidence="2">Uncharacterized protein</fullName>
    </submittedName>
</protein>
<organism evidence="2 3">
    <name type="scientific">Parasitella parasitica</name>
    <dbReference type="NCBI Taxonomy" id="35722"/>
    <lineage>
        <taxon>Eukaryota</taxon>
        <taxon>Fungi</taxon>
        <taxon>Fungi incertae sedis</taxon>
        <taxon>Mucoromycota</taxon>
        <taxon>Mucoromycotina</taxon>
        <taxon>Mucoromycetes</taxon>
        <taxon>Mucorales</taxon>
        <taxon>Mucorineae</taxon>
        <taxon>Mucoraceae</taxon>
        <taxon>Parasitella</taxon>
    </lineage>
</organism>
<name>A0A0B7NWU0_9FUNG</name>
<dbReference type="AlphaFoldDB" id="A0A0B7NWU0"/>
<sequence>MAPHQRNCTGRSIDNGGYNNHVNFEQLSNSPSIHPRRSSRTQTDDLVKEVNQTNHLVKSGSPETQFNYLRFLKSYKKYDIMYAFKRLKLEHLTLFNP</sequence>
<feature type="region of interest" description="Disordered" evidence="1">
    <location>
        <begin position="1"/>
        <end position="43"/>
    </location>
</feature>
<dbReference type="Proteomes" id="UP000054107">
    <property type="component" value="Unassembled WGS sequence"/>
</dbReference>